<feature type="chain" id="PRO_5035901740" evidence="4">
    <location>
        <begin position="20"/>
        <end position="353"/>
    </location>
</feature>
<organism evidence="6 7">
    <name type="scientific">Astyanax mexicanus</name>
    <name type="common">Blind cave fish</name>
    <name type="synonym">Astyanax fasciatus mexicanus</name>
    <dbReference type="NCBI Taxonomy" id="7994"/>
    <lineage>
        <taxon>Eukaryota</taxon>
        <taxon>Metazoa</taxon>
        <taxon>Chordata</taxon>
        <taxon>Craniata</taxon>
        <taxon>Vertebrata</taxon>
        <taxon>Euteleostomi</taxon>
        <taxon>Actinopterygii</taxon>
        <taxon>Neopterygii</taxon>
        <taxon>Teleostei</taxon>
        <taxon>Ostariophysi</taxon>
        <taxon>Characiformes</taxon>
        <taxon>Characoidei</taxon>
        <taxon>Acestrorhamphidae</taxon>
        <taxon>Acestrorhamphinae</taxon>
        <taxon>Astyanax</taxon>
    </lineage>
</organism>
<feature type="domain" description="Ig-like" evidence="5">
    <location>
        <begin position="216"/>
        <end position="316"/>
    </location>
</feature>
<dbReference type="InterPro" id="IPR011161">
    <property type="entry name" value="MHC_I-like_Ag-recog"/>
</dbReference>
<dbReference type="GO" id="GO:0009897">
    <property type="term" value="C:external side of plasma membrane"/>
    <property type="evidence" value="ECO:0007669"/>
    <property type="project" value="TreeGrafter"/>
</dbReference>
<feature type="transmembrane region" description="Helical" evidence="3">
    <location>
        <begin position="322"/>
        <end position="342"/>
    </location>
</feature>
<dbReference type="PROSITE" id="PS50835">
    <property type="entry name" value="IG_LIKE"/>
    <property type="match status" value="1"/>
</dbReference>
<protein>
    <submittedName>
        <fullName evidence="6">Patr class I histocompatibility antigen, CH28 alpha chain-like</fullName>
    </submittedName>
</protein>
<keyword evidence="3" id="KW-0812">Transmembrane</keyword>
<dbReference type="Gene3D" id="3.30.500.10">
    <property type="entry name" value="MHC class I-like antigen recognition-like"/>
    <property type="match status" value="1"/>
</dbReference>
<dbReference type="InterPro" id="IPR013783">
    <property type="entry name" value="Ig-like_fold"/>
</dbReference>
<dbReference type="InterPro" id="IPR011162">
    <property type="entry name" value="MHC_I/II-like_Ag-recog"/>
</dbReference>
<dbReference type="InterPro" id="IPR003006">
    <property type="entry name" value="Ig/MHC_CS"/>
</dbReference>
<dbReference type="GO" id="GO:0006955">
    <property type="term" value="P:immune response"/>
    <property type="evidence" value="ECO:0007669"/>
    <property type="project" value="TreeGrafter"/>
</dbReference>
<accession>A0A8T2M8P8</accession>
<dbReference type="InterPro" id="IPR007110">
    <property type="entry name" value="Ig-like_dom"/>
</dbReference>
<evidence type="ECO:0000313" key="7">
    <source>
        <dbReference type="Proteomes" id="UP000752171"/>
    </source>
</evidence>
<evidence type="ECO:0000256" key="4">
    <source>
        <dbReference type="SAM" id="SignalP"/>
    </source>
</evidence>
<dbReference type="PROSITE" id="PS00290">
    <property type="entry name" value="IG_MHC"/>
    <property type="match status" value="1"/>
</dbReference>
<keyword evidence="2" id="KW-0393">Immunoglobulin domain</keyword>
<feature type="signal peptide" evidence="4">
    <location>
        <begin position="1"/>
        <end position="19"/>
    </location>
</feature>
<dbReference type="Pfam" id="PF07654">
    <property type="entry name" value="C1-set"/>
    <property type="match status" value="1"/>
</dbReference>
<dbReference type="SUPFAM" id="SSF54452">
    <property type="entry name" value="MHC antigen-recognition domain"/>
    <property type="match status" value="1"/>
</dbReference>
<evidence type="ECO:0000256" key="1">
    <source>
        <dbReference type="ARBA" id="ARBA00023180"/>
    </source>
</evidence>
<evidence type="ECO:0000256" key="2">
    <source>
        <dbReference type="ARBA" id="ARBA00023319"/>
    </source>
</evidence>
<dbReference type="InterPro" id="IPR050208">
    <property type="entry name" value="MHC_class-I_related"/>
</dbReference>
<gene>
    <name evidence="6" type="primary">AZGP1</name>
    <name evidence="6" type="ORF">AMEX_G5112</name>
</gene>
<dbReference type="SUPFAM" id="SSF48726">
    <property type="entry name" value="Immunoglobulin"/>
    <property type="match status" value="1"/>
</dbReference>
<dbReference type="InterPro" id="IPR036179">
    <property type="entry name" value="Ig-like_dom_sf"/>
</dbReference>
<dbReference type="EMBL" id="JAICCE010000003">
    <property type="protein sequence ID" value="KAG9279577.1"/>
    <property type="molecule type" value="Genomic_DNA"/>
</dbReference>
<dbReference type="PANTHER" id="PTHR16675">
    <property type="entry name" value="MHC CLASS I-RELATED"/>
    <property type="match status" value="1"/>
</dbReference>
<keyword evidence="4" id="KW-0732">Signal</keyword>
<keyword evidence="3" id="KW-0472">Membrane</keyword>
<dbReference type="Gene3D" id="2.60.40.10">
    <property type="entry name" value="Immunoglobulins"/>
    <property type="match status" value="1"/>
</dbReference>
<dbReference type="Proteomes" id="UP000752171">
    <property type="component" value="Unassembled WGS sequence"/>
</dbReference>
<evidence type="ECO:0000313" key="6">
    <source>
        <dbReference type="EMBL" id="KAG9279577.1"/>
    </source>
</evidence>
<dbReference type="PANTHER" id="PTHR16675:SF235">
    <property type="entry name" value="SHKT DOMAIN-CONTAINING PROTEIN"/>
    <property type="match status" value="1"/>
</dbReference>
<comment type="caution">
    <text evidence="6">The sequence shown here is derived from an EMBL/GenBank/DDBJ whole genome shotgun (WGS) entry which is preliminary data.</text>
</comment>
<keyword evidence="1" id="KW-0325">Glycoprotein</keyword>
<sequence length="353" mass="40290">MNTLGLLLSAYFVCKLAVAGNAEVKKVFEDTKKTVFFLCFAEFHSFSFFFIATQGLNFPSYIERVTVDDVTMFYYDSSMTVEPLCPQWLNTTEGLQQWKNMNDRAKYNNHYLSSALESIVKQFNQTDFSSETNIYQGYSHCNIFPNGTRKAAFTQAFRGKDFFSLDIDRKTYVASVPQAVVYKRQREANTVLLETVVSFYRTTCFERLKMFLEHAPEVRVKKGRMCWIFERAESSSSVLTCHVTGFKPKQVQVEWIGAGLQPVDGEITDMLPNGDGTYQTRRSVIRPREENPEKHSYSCVVQHSSIGGNITKTWVTETRIRMGVLASLVCIVLAVIGCGLVFRQFCRTKSVVI</sequence>
<dbReference type="InterPro" id="IPR003597">
    <property type="entry name" value="Ig_C1-set"/>
</dbReference>
<reference evidence="6 7" key="1">
    <citation type="submission" date="2021-07" db="EMBL/GenBank/DDBJ databases">
        <authorList>
            <person name="Imarazene B."/>
            <person name="Zahm M."/>
            <person name="Klopp C."/>
            <person name="Cabau C."/>
            <person name="Beille S."/>
            <person name="Jouanno E."/>
            <person name="Castinel A."/>
            <person name="Lluch J."/>
            <person name="Gil L."/>
            <person name="Kuchtly C."/>
            <person name="Lopez Roques C."/>
            <person name="Donnadieu C."/>
            <person name="Parrinello H."/>
            <person name="Journot L."/>
            <person name="Du K."/>
            <person name="Schartl M."/>
            <person name="Retaux S."/>
            <person name="Guiguen Y."/>
        </authorList>
    </citation>
    <scope>NUCLEOTIDE SEQUENCE [LARGE SCALE GENOMIC DNA]</scope>
    <source>
        <strain evidence="6">Pach_M1</strain>
        <tissue evidence="6">Testis</tissue>
    </source>
</reference>
<dbReference type="GO" id="GO:0005615">
    <property type="term" value="C:extracellular space"/>
    <property type="evidence" value="ECO:0007669"/>
    <property type="project" value="TreeGrafter"/>
</dbReference>
<dbReference type="InterPro" id="IPR037055">
    <property type="entry name" value="MHC_I-like_Ag-recog_sf"/>
</dbReference>
<evidence type="ECO:0000259" key="5">
    <source>
        <dbReference type="PROSITE" id="PS50835"/>
    </source>
</evidence>
<proteinExistence type="predicted"/>
<dbReference type="Pfam" id="PF00129">
    <property type="entry name" value="MHC_I"/>
    <property type="match status" value="1"/>
</dbReference>
<evidence type="ECO:0000256" key="3">
    <source>
        <dbReference type="SAM" id="Phobius"/>
    </source>
</evidence>
<dbReference type="SMART" id="SM00407">
    <property type="entry name" value="IGc1"/>
    <property type="match status" value="1"/>
</dbReference>
<dbReference type="AlphaFoldDB" id="A0A8T2M8P8"/>
<keyword evidence="3" id="KW-1133">Transmembrane helix</keyword>
<name>A0A8T2M8P8_ASTMX</name>